<comment type="caution">
    <text evidence="13">The sequence shown here is derived from an EMBL/GenBank/DDBJ whole genome shotgun (WGS) entry which is preliminary data.</text>
</comment>
<evidence type="ECO:0000256" key="5">
    <source>
        <dbReference type="ARBA" id="ARBA00023163"/>
    </source>
</evidence>
<feature type="domain" description="RNA polymerase III Rpc82 C -terminal" evidence="10">
    <location>
        <begin position="187"/>
        <end position="461"/>
    </location>
</feature>
<evidence type="ECO:0000259" key="10">
    <source>
        <dbReference type="Pfam" id="PF05645"/>
    </source>
</evidence>
<dbReference type="InterPro" id="IPR055207">
    <property type="entry name" value="POLR3C_WHD"/>
</dbReference>
<dbReference type="Pfam" id="PF08221">
    <property type="entry name" value="HTH_9"/>
    <property type="match status" value="1"/>
</dbReference>
<sequence>MSYTQRQTPIYSQLCTLLIEDMYGELPARVFTVLDRFGRQRRQDISRASYLEPSQVAHGLIILIQQHLIFHSPATEPTTWYEIDWQQSYALIRVGKIVAFIEERFDKKFAYVASNLLTLGHVSLADLREALFPPSEEEEEVVNGKKANGTKPNGDATSNGQTSLANGTEHGDPDDETLASPEELYGIIQTLMEHGWVIQAAEAQYLSAEEMHNIARQQALNEQWGGSVPTGTKDKDRLAQLIMANKRRIRDTWLEKPTSFPMKRKADDSSYGSRKRTKINGDGSAGGSDQTPEDDLVIRINPEKAAVAMRNRHLVSLVEQRIGDTTARLYEILLRSLEKNIPRCFEEHPDPPPTNVEDQPQWEPNPDHVVNTKDITQRAKMLGVDICEGLDPHYVARVTKTTANKEGVLAQPADHSSLGFHERQELVEAHLELLVIHPLHFVTWHARGQYRVDFDLLSKSLIQQEIETTVLAKKGNKARMVIRALVRKGRVDERQLCNAMMTSPNDVRTLVSDLTLQGFVQTQEVPKVDRREAKLSLHLIWYDTQRARDQLLHNTYKGQVRHLQRIAFEREKVQDLLTKANRTDVAGNETKYLKQTELDDLKKWKEVQEKLLLQLHRMDDLVAVLRDFYGPLLTA</sequence>
<dbReference type="InterPro" id="IPR036388">
    <property type="entry name" value="WH-like_DNA-bd_sf"/>
</dbReference>
<accession>A0A9P4PEG3</accession>
<gene>
    <name evidence="13" type="ORF">P171DRAFT_415137</name>
</gene>
<evidence type="ECO:0000256" key="7">
    <source>
        <dbReference type="ARBA" id="ARBA00025127"/>
    </source>
</evidence>
<dbReference type="PANTHER" id="PTHR12949:SF0">
    <property type="entry name" value="DNA-DIRECTED RNA POLYMERASE III SUBUNIT RPC3"/>
    <property type="match status" value="1"/>
</dbReference>
<dbReference type="GO" id="GO:0005666">
    <property type="term" value="C:RNA polymerase III complex"/>
    <property type="evidence" value="ECO:0007669"/>
    <property type="project" value="UniProtKB-UniRule"/>
</dbReference>
<comment type="similarity">
    <text evidence="2 8">Belongs to the RNA polymerase beta chain family.</text>
</comment>
<feature type="region of interest" description="Disordered" evidence="9">
    <location>
        <begin position="255"/>
        <end position="293"/>
    </location>
</feature>
<feature type="compositionally biased region" description="Polar residues" evidence="9">
    <location>
        <begin position="155"/>
        <end position="166"/>
    </location>
</feature>
<dbReference type="InterPro" id="IPR013197">
    <property type="entry name" value="RNA_pol_III_RPC82-rel_HTH"/>
</dbReference>
<keyword evidence="4 8" id="KW-0240">DNA-directed RNA polymerase</keyword>
<evidence type="ECO:0000259" key="11">
    <source>
        <dbReference type="Pfam" id="PF08221"/>
    </source>
</evidence>
<evidence type="ECO:0000313" key="14">
    <source>
        <dbReference type="Proteomes" id="UP000799764"/>
    </source>
</evidence>
<dbReference type="Gene3D" id="1.10.10.10">
    <property type="entry name" value="Winged helix-like DNA-binding domain superfamily/Winged helix DNA-binding domain"/>
    <property type="match status" value="2"/>
</dbReference>
<dbReference type="OrthoDB" id="272392at2759"/>
<dbReference type="PANTHER" id="PTHR12949">
    <property type="entry name" value="RNA POLYMERASE III DNA DIRECTED -RELATED"/>
    <property type="match status" value="1"/>
</dbReference>
<evidence type="ECO:0000256" key="4">
    <source>
        <dbReference type="ARBA" id="ARBA00022478"/>
    </source>
</evidence>
<feature type="domain" description="DNA-directed RNA polymerase III subunit RPC3 winged-helix" evidence="12">
    <location>
        <begin position="466"/>
        <end position="539"/>
    </location>
</feature>
<reference evidence="13" key="1">
    <citation type="journal article" date="2020" name="Stud. Mycol.">
        <title>101 Dothideomycetes genomes: a test case for predicting lifestyles and emergence of pathogens.</title>
        <authorList>
            <person name="Haridas S."/>
            <person name="Albert R."/>
            <person name="Binder M."/>
            <person name="Bloem J."/>
            <person name="Labutti K."/>
            <person name="Salamov A."/>
            <person name="Andreopoulos B."/>
            <person name="Baker S."/>
            <person name="Barry K."/>
            <person name="Bills G."/>
            <person name="Bluhm B."/>
            <person name="Cannon C."/>
            <person name="Castanera R."/>
            <person name="Culley D."/>
            <person name="Daum C."/>
            <person name="Ezra D."/>
            <person name="Gonzalez J."/>
            <person name="Henrissat B."/>
            <person name="Kuo A."/>
            <person name="Liang C."/>
            <person name="Lipzen A."/>
            <person name="Lutzoni F."/>
            <person name="Magnuson J."/>
            <person name="Mondo S."/>
            <person name="Nolan M."/>
            <person name="Ohm R."/>
            <person name="Pangilinan J."/>
            <person name="Park H.-J."/>
            <person name="Ramirez L."/>
            <person name="Alfaro M."/>
            <person name="Sun H."/>
            <person name="Tritt A."/>
            <person name="Yoshinaga Y."/>
            <person name="Zwiers L.-H."/>
            <person name="Turgeon B."/>
            <person name="Goodwin S."/>
            <person name="Spatafora J."/>
            <person name="Crous P."/>
            <person name="Grigoriev I."/>
        </authorList>
    </citation>
    <scope>NUCLEOTIDE SEQUENCE</scope>
    <source>
        <strain evidence="13">CBS 690.94</strain>
    </source>
</reference>
<evidence type="ECO:0000256" key="6">
    <source>
        <dbReference type="ARBA" id="ARBA00023242"/>
    </source>
</evidence>
<comment type="subcellular location">
    <subcellularLocation>
        <location evidence="1 8">Nucleus</location>
    </subcellularLocation>
</comment>
<evidence type="ECO:0000256" key="1">
    <source>
        <dbReference type="ARBA" id="ARBA00004123"/>
    </source>
</evidence>
<organism evidence="13 14">
    <name type="scientific">Karstenula rhodostoma CBS 690.94</name>
    <dbReference type="NCBI Taxonomy" id="1392251"/>
    <lineage>
        <taxon>Eukaryota</taxon>
        <taxon>Fungi</taxon>
        <taxon>Dikarya</taxon>
        <taxon>Ascomycota</taxon>
        <taxon>Pezizomycotina</taxon>
        <taxon>Dothideomycetes</taxon>
        <taxon>Pleosporomycetidae</taxon>
        <taxon>Pleosporales</taxon>
        <taxon>Massarineae</taxon>
        <taxon>Didymosphaeriaceae</taxon>
        <taxon>Karstenula</taxon>
    </lineage>
</organism>
<proteinExistence type="inferred from homology"/>
<dbReference type="AlphaFoldDB" id="A0A9P4PEG3"/>
<comment type="subunit">
    <text evidence="3 8">Component of the RNA polymerase III (Pol III) complex consisting of 17 subunits.</text>
</comment>
<comment type="function">
    <text evidence="7 8">DNA-dependent RNA polymerase catalyzes the transcription of DNA into RNA using the four ribonucleoside triphosphates as substrates. Specific core component of RNA polymerase III which synthesizes small RNAs, such as 5S rRNA and tRNAs.</text>
</comment>
<dbReference type="Pfam" id="PF22536">
    <property type="entry name" value="WHD_POLR3C"/>
    <property type="match status" value="1"/>
</dbReference>
<feature type="region of interest" description="Disordered" evidence="9">
    <location>
        <begin position="135"/>
        <end position="178"/>
    </location>
</feature>
<dbReference type="Proteomes" id="UP000799764">
    <property type="component" value="Unassembled WGS sequence"/>
</dbReference>
<keyword evidence="5 8" id="KW-0804">Transcription</keyword>
<dbReference type="InterPro" id="IPR008806">
    <property type="entry name" value="RNA_pol_III_Rpc82_C"/>
</dbReference>
<evidence type="ECO:0000256" key="8">
    <source>
        <dbReference type="RuleBase" id="RU367076"/>
    </source>
</evidence>
<evidence type="ECO:0000256" key="2">
    <source>
        <dbReference type="ARBA" id="ARBA00006835"/>
    </source>
</evidence>
<evidence type="ECO:0000256" key="9">
    <source>
        <dbReference type="SAM" id="MobiDB-lite"/>
    </source>
</evidence>
<dbReference type="GO" id="GO:0003697">
    <property type="term" value="F:single-stranded DNA binding"/>
    <property type="evidence" value="ECO:0007669"/>
    <property type="project" value="UniProtKB-UniRule"/>
</dbReference>
<dbReference type="InterPro" id="IPR039748">
    <property type="entry name" value="RPC3"/>
</dbReference>
<dbReference type="GO" id="GO:0006351">
    <property type="term" value="P:DNA-templated transcription"/>
    <property type="evidence" value="ECO:0007669"/>
    <property type="project" value="InterPro"/>
</dbReference>
<keyword evidence="6 8" id="KW-0539">Nucleus</keyword>
<evidence type="ECO:0000256" key="3">
    <source>
        <dbReference type="ARBA" id="ARBA00011206"/>
    </source>
</evidence>
<evidence type="ECO:0000313" key="13">
    <source>
        <dbReference type="EMBL" id="KAF2443545.1"/>
    </source>
</evidence>
<keyword evidence="14" id="KW-1185">Reference proteome</keyword>
<feature type="domain" description="RNA polymerase III subunit RPC82-related helix-turn-helix" evidence="11">
    <location>
        <begin position="13"/>
        <end position="71"/>
    </location>
</feature>
<name>A0A9P4PEG3_9PLEO</name>
<dbReference type="EMBL" id="MU001502">
    <property type="protein sequence ID" value="KAF2443545.1"/>
    <property type="molecule type" value="Genomic_DNA"/>
</dbReference>
<protein>
    <recommendedName>
        <fullName evidence="8">DNA-directed RNA polymerase III subunit RPC3</fullName>
        <shortName evidence="8">RNA polymerase III subunit C3</shortName>
    </recommendedName>
</protein>
<evidence type="ECO:0000259" key="12">
    <source>
        <dbReference type="Pfam" id="PF22536"/>
    </source>
</evidence>
<dbReference type="Pfam" id="PF05645">
    <property type="entry name" value="RNA_pol_Rpc82"/>
    <property type="match status" value="1"/>
</dbReference>